<comment type="caution">
    <text evidence="2">The sequence shown here is derived from an EMBL/GenBank/DDBJ whole genome shotgun (WGS) entry which is preliminary data.</text>
</comment>
<evidence type="ECO:0008006" key="4">
    <source>
        <dbReference type="Google" id="ProtNLM"/>
    </source>
</evidence>
<feature type="signal peptide" evidence="1">
    <location>
        <begin position="1"/>
        <end position="18"/>
    </location>
</feature>
<feature type="chain" id="PRO_5015132087" description="Secreted protein" evidence="1">
    <location>
        <begin position="19"/>
        <end position="62"/>
    </location>
</feature>
<evidence type="ECO:0000313" key="2">
    <source>
        <dbReference type="EMBL" id="PON89850.1"/>
    </source>
</evidence>
<name>A0A2P5EWE1_TREOI</name>
<proteinExistence type="predicted"/>
<sequence>MSVVFAFTVVSLLSVSSRGPLLLMSVPLRVSLIPPLLPLPCRWWALVAVVESSGPFGHFVKL</sequence>
<keyword evidence="3" id="KW-1185">Reference proteome</keyword>
<organism evidence="2 3">
    <name type="scientific">Trema orientale</name>
    <name type="common">Charcoal tree</name>
    <name type="synonym">Celtis orientalis</name>
    <dbReference type="NCBI Taxonomy" id="63057"/>
    <lineage>
        <taxon>Eukaryota</taxon>
        <taxon>Viridiplantae</taxon>
        <taxon>Streptophyta</taxon>
        <taxon>Embryophyta</taxon>
        <taxon>Tracheophyta</taxon>
        <taxon>Spermatophyta</taxon>
        <taxon>Magnoliopsida</taxon>
        <taxon>eudicotyledons</taxon>
        <taxon>Gunneridae</taxon>
        <taxon>Pentapetalae</taxon>
        <taxon>rosids</taxon>
        <taxon>fabids</taxon>
        <taxon>Rosales</taxon>
        <taxon>Cannabaceae</taxon>
        <taxon>Trema</taxon>
    </lineage>
</organism>
<accession>A0A2P5EWE1</accession>
<reference evidence="3" key="1">
    <citation type="submission" date="2016-06" db="EMBL/GenBank/DDBJ databases">
        <title>Parallel loss of symbiosis genes in relatives of nitrogen-fixing non-legume Parasponia.</title>
        <authorList>
            <person name="Van Velzen R."/>
            <person name="Holmer R."/>
            <person name="Bu F."/>
            <person name="Rutten L."/>
            <person name="Van Zeijl A."/>
            <person name="Liu W."/>
            <person name="Santuari L."/>
            <person name="Cao Q."/>
            <person name="Sharma T."/>
            <person name="Shen D."/>
            <person name="Roswanjaya Y."/>
            <person name="Wardhani T."/>
            <person name="Kalhor M.S."/>
            <person name="Jansen J."/>
            <person name="Van den Hoogen J."/>
            <person name="Gungor B."/>
            <person name="Hartog M."/>
            <person name="Hontelez J."/>
            <person name="Verver J."/>
            <person name="Yang W.-C."/>
            <person name="Schijlen E."/>
            <person name="Repin R."/>
            <person name="Schilthuizen M."/>
            <person name="Schranz E."/>
            <person name="Heidstra R."/>
            <person name="Miyata K."/>
            <person name="Fedorova E."/>
            <person name="Kohlen W."/>
            <person name="Bisseling T."/>
            <person name="Smit S."/>
            <person name="Geurts R."/>
        </authorList>
    </citation>
    <scope>NUCLEOTIDE SEQUENCE [LARGE SCALE GENOMIC DNA]</scope>
    <source>
        <strain evidence="3">cv. RG33-2</strain>
    </source>
</reference>
<dbReference type="EMBL" id="JXTC01000089">
    <property type="protein sequence ID" value="PON89850.1"/>
    <property type="molecule type" value="Genomic_DNA"/>
</dbReference>
<gene>
    <name evidence="2" type="ORF">TorRG33x02_143730</name>
</gene>
<evidence type="ECO:0000313" key="3">
    <source>
        <dbReference type="Proteomes" id="UP000237000"/>
    </source>
</evidence>
<keyword evidence="1" id="KW-0732">Signal</keyword>
<dbReference type="InParanoid" id="A0A2P5EWE1"/>
<protein>
    <recommendedName>
        <fullName evidence="4">Secreted protein</fullName>
    </recommendedName>
</protein>
<dbReference type="Proteomes" id="UP000237000">
    <property type="component" value="Unassembled WGS sequence"/>
</dbReference>
<dbReference type="AlphaFoldDB" id="A0A2P5EWE1"/>
<evidence type="ECO:0000256" key="1">
    <source>
        <dbReference type="SAM" id="SignalP"/>
    </source>
</evidence>